<gene>
    <name evidence="1" type="ORF">OWV82_010849</name>
</gene>
<sequence length="182" mass="21558">MKRVLSTEVLSPPKHRWLLAKRIEEADHDLVRYVYNQYKNSDNGSMVNERIVSQHYCGNLIRKMGFNKRIFGKGMEDGGPSLEEEEHMYALFNILAYLYSFCASDYLPWLRGFDFYGHEKIMKEVNEIVNKYHDPIIEERIQQRIDGPRKEPQDLLNVLITVKKMLMVIVYCQQTKPKLKLQ</sequence>
<comment type="caution">
    <text evidence="1">The sequence shown here is derived from an EMBL/GenBank/DDBJ whole genome shotgun (WGS) entry which is preliminary data.</text>
</comment>
<dbReference type="Proteomes" id="UP001164539">
    <property type="component" value="Chromosome 5"/>
</dbReference>
<organism evidence="1 2">
    <name type="scientific">Melia azedarach</name>
    <name type="common">Chinaberry tree</name>
    <dbReference type="NCBI Taxonomy" id="155640"/>
    <lineage>
        <taxon>Eukaryota</taxon>
        <taxon>Viridiplantae</taxon>
        <taxon>Streptophyta</taxon>
        <taxon>Embryophyta</taxon>
        <taxon>Tracheophyta</taxon>
        <taxon>Spermatophyta</taxon>
        <taxon>Magnoliopsida</taxon>
        <taxon>eudicotyledons</taxon>
        <taxon>Gunneridae</taxon>
        <taxon>Pentapetalae</taxon>
        <taxon>rosids</taxon>
        <taxon>malvids</taxon>
        <taxon>Sapindales</taxon>
        <taxon>Meliaceae</taxon>
        <taxon>Melia</taxon>
    </lineage>
</organism>
<evidence type="ECO:0000313" key="1">
    <source>
        <dbReference type="EMBL" id="KAJ4719245.1"/>
    </source>
</evidence>
<protein>
    <submittedName>
        <fullName evidence="1">Cytochrome P450</fullName>
    </submittedName>
</protein>
<proteinExistence type="predicted"/>
<accession>A0ACC1Y688</accession>
<reference evidence="1 2" key="1">
    <citation type="journal article" date="2023" name="Science">
        <title>Complex scaffold remodeling in plant triterpene biosynthesis.</title>
        <authorList>
            <person name="De La Pena R."/>
            <person name="Hodgson H."/>
            <person name="Liu J.C."/>
            <person name="Stephenson M.J."/>
            <person name="Martin A.C."/>
            <person name="Owen C."/>
            <person name="Harkess A."/>
            <person name="Leebens-Mack J."/>
            <person name="Jimenez L.E."/>
            <person name="Osbourn A."/>
            <person name="Sattely E.S."/>
        </authorList>
    </citation>
    <scope>NUCLEOTIDE SEQUENCE [LARGE SCALE GENOMIC DNA]</scope>
    <source>
        <strain evidence="2">cv. JPN11</strain>
        <tissue evidence="1">Leaf</tissue>
    </source>
</reference>
<evidence type="ECO:0000313" key="2">
    <source>
        <dbReference type="Proteomes" id="UP001164539"/>
    </source>
</evidence>
<name>A0ACC1Y688_MELAZ</name>
<dbReference type="EMBL" id="CM051398">
    <property type="protein sequence ID" value="KAJ4719245.1"/>
    <property type="molecule type" value="Genomic_DNA"/>
</dbReference>
<keyword evidence="2" id="KW-1185">Reference proteome</keyword>